<keyword evidence="6" id="KW-0677">Repeat</keyword>
<feature type="active site" evidence="12">
    <location>
        <position position="223"/>
    </location>
</feature>
<feature type="active site" evidence="12">
    <location>
        <position position="221"/>
    </location>
</feature>
<proteinExistence type="inferred from homology"/>
<reference evidence="16" key="1">
    <citation type="journal article" date="2019" name="Int. J. Syst. Evol. Microbiol.">
        <title>The Global Catalogue of Microorganisms (GCM) 10K type strain sequencing project: providing services to taxonomists for standard genome sequencing and annotation.</title>
        <authorList>
            <consortium name="The Broad Institute Genomics Platform"/>
            <consortium name="The Broad Institute Genome Sequencing Center for Infectious Disease"/>
            <person name="Wu L."/>
            <person name="Ma J."/>
        </authorList>
    </citation>
    <scope>NUCLEOTIDE SEQUENCE [LARGE SCALE GENOMIC DNA]</scope>
    <source>
        <strain evidence="16">KCTC 32141</strain>
    </source>
</reference>
<evidence type="ECO:0000256" key="5">
    <source>
        <dbReference type="ARBA" id="ARBA00022692"/>
    </source>
</evidence>
<feature type="transmembrane region" description="Helical" evidence="12">
    <location>
        <begin position="5"/>
        <end position="24"/>
    </location>
</feature>
<name>A0ABW5WP81_9FLAO</name>
<organism evidence="15 16">
    <name type="scientific">Lacinutrix iliipiscaria</name>
    <dbReference type="NCBI Taxonomy" id="1230532"/>
    <lineage>
        <taxon>Bacteria</taxon>
        <taxon>Pseudomonadati</taxon>
        <taxon>Bacteroidota</taxon>
        <taxon>Flavobacteriia</taxon>
        <taxon>Flavobacteriales</taxon>
        <taxon>Flavobacteriaceae</taxon>
        <taxon>Lacinutrix</taxon>
    </lineage>
</organism>
<evidence type="ECO:0000256" key="11">
    <source>
        <dbReference type="ARBA" id="ARBA00023264"/>
    </source>
</evidence>
<dbReference type="EMBL" id="JBHUOV010000005">
    <property type="protein sequence ID" value="MFD2824071.1"/>
    <property type="molecule type" value="Genomic_DNA"/>
</dbReference>
<keyword evidence="10 12" id="KW-0594">Phospholipid biosynthesis</keyword>
<dbReference type="CDD" id="cd09112">
    <property type="entry name" value="PLDc_CLS_2"/>
    <property type="match status" value="1"/>
</dbReference>
<keyword evidence="11 12" id="KW-1208">Phospholipid metabolism</keyword>
<dbReference type="InterPro" id="IPR001736">
    <property type="entry name" value="PLipase_D/transphosphatidylase"/>
</dbReference>
<dbReference type="SUPFAM" id="SSF56024">
    <property type="entry name" value="Phospholipase D/nuclease"/>
    <property type="match status" value="2"/>
</dbReference>
<dbReference type="EC" id="2.7.8.-" evidence="12 13"/>
<evidence type="ECO:0000256" key="6">
    <source>
        <dbReference type="ARBA" id="ARBA00022737"/>
    </source>
</evidence>
<dbReference type="Proteomes" id="UP001597533">
    <property type="component" value="Unassembled WGS sequence"/>
</dbReference>
<evidence type="ECO:0000256" key="2">
    <source>
        <dbReference type="ARBA" id="ARBA00022475"/>
    </source>
</evidence>
<feature type="active site" evidence="12">
    <location>
        <position position="410"/>
    </location>
</feature>
<evidence type="ECO:0000256" key="10">
    <source>
        <dbReference type="ARBA" id="ARBA00023209"/>
    </source>
</evidence>
<keyword evidence="3 12" id="KW-0444">Lipid biosynthesis</keyword>
<evidence type="ECO:0000313" key="15">
    <source>
        <dbReference type="EMBL" id="MFD2824071.1"/>
    </source>
</evidence>
<dbReference type="NCBIfam" id="TIGR04265">
    <property type="entry name" value="bac_cardiolipin"/>
    <property type="match status" value="1"/>
</dbReference>
<keyword evidence="4 12" id="KW-0808">Transferase</keyword>
<evidence type="ECO:0000256" key="12">
    <source>
        <dbReference type="HAMAP-Rule" id="MF_01916"/>
    </source>
</evidence>
<comment type="catalytic activity">
    <reaction evidence="12">
        <text>2 a 1,2-diacyl-sn-glycero-3-phospho-(1'-sn-glycerol) = a cardiolipin + glycerol</text>
        <dbReference type="Rhea" id="RHEA:31451"/>
        <dbReference type="ChEBI" id="CHEBI:17754"/>
        <dbReference type="ChEBI" id="CHEBI:62237"/>
        <dbReference type="ChEBI" id="CHEBI:64716"/>
    </reaction>
</comment>
<dbReference type="InterPro" id="IPR022924">
    <property type="entry name" value="Cardiolipin_synthase"/>
</dbReference>
<keyword evidence="8 12" id="KW-0443">Lipid metabolism</keyword>
<dbReference type="InterPro" id="IPR025202">
    <property type="entry name" value="PLD-like_dom"/>
</dbReference>
<comment type="caution">
    <text evidence="15">The sequence shown here is derived from an EMBL/GenBank/DDBJ whole genome shotgun (WGS) entry which is preliminary data.</text>
</comment>
<sequence length="485" mass="55732">MNWILLAQVIYIPLLILVCLRVIYDTQDITKTLAYLLLVIFLPILGVIIYFSFGVNFRKRKIYKKKLIDNEQLEKQMESALIKYSNNVLLDSDSSVKSNKKLVNLVLNENISPLTNKNDVKLLINGEEKFPEVFKAIESATDHIHIEYYIFEDDTIGTRFVELLIKKANEGVKVRFIYDDFGSRSIRKKLIPKLKAAGVETSPFYEIKFFLLASRINYRNHRKIIIIDAKIAFVGGVNVSDKYINKKEFKSKLYWRDTHLKIEGPAIWYLQFLFLCDWNFCAEANVLPSDQLFLPKEKFNTKQDKILQITASGPDSDVPTILFALLQAINLAKKEVLITTPYFIPGESILNALIISAKSGVSIKLLVPGISDSKLVNYAARSYYSDLMSAGVEIYKYQKGFVHAKTLVIDNEIAIVGTANMDIRSFELNFEVNAIVYDKVVADELKTAFFEDLNHSEKIDLETWKNRPQHKQFFEKIARLFSPML</sequence>
<dbReference type="PANTHER" id="PTHR21248">
    <property type="entry name" value="CARDIOLIPIN SYNTHASE"/>
    <property type="match status" value="1"/>
</dbReference>
<feature type="domain" description="PLD phosphodiesterase" evidence="14">
    <location>
        <begin position="398"/>
        <end position="425"/>
    </location>
</feature>
<dbReference type="HAMAP" id="MF_01916">
    <property type="entry name" value="Cardiolipin_synth_Cls"/>
    <property type="match status" value="1"/>
</dbReference>
<evidence type="ECO:0000256" key="9">
    <source>
        <dbReference type="ARBA" id="ARBA00023136"/>
    </source>
</evidence>
<comment type="subcellular location">
    <subcellularLocation>
        <location evidence="1 12">Cell membrane</location>
        <topology evidence="1 12">Multi-pass membrane protein</topology>
    </subcellularLocation>
</comment>
<feature type="domain" description="PLD phosphodiesterase" evidence="14">
    <location>
        <begin position="216"/>
        <end position="243"/>
    </location>
</feature>
<evidence type="ECO:0000256" key="8">
    <source>
        <dbReference type="ARBA" id="ARBA00023098"/>
    </source>
</evidence>
<dbReference type="PANTHER" id="PTHR21248:SF22">
    <property type="entry name" value="PHOSPHOLIPASE D"/>
    <property type="match status" value="1"/>
</dbReference>
<evidence type="ECO:0000259" key="14">
    <source>
        <dbReference type="PROSITE" id="PS50035"/>
    </source>
</evidence>
<dbReference type="InterPro" id="IPR027379">
    <property type="entry name" value="CLS_N"/>
</dbReference>
<evidence type="ECO:0000256" key="3">
    <source>
        <dbReference type="ARBA" id="ARBA00022516"/>
    </source>
</evidence>
<dbReference type="CDD" id="cd09110">
    <property type="entry name" value="PLDc_CLS_1"/>
    <property type="match status" value="1"/>
</dbReference>
<dbReference type="RefSeq" id="WP_183489890.1">
    <property type="nucleotide sequence ID" value="NZ_JBHUOV010000005.1"/>
</dbReference>
<evidence type="ECO:0000313" key="16">
    <source>
        <dbReference type="Proteomes" id="UP001597533"/>
    </source>
</evidence>
<keyword evidence="16" id="KW-1185">Reference proteome</keyword>
<dbReference type="Gene3D" id="3.30.870.10">
    <property type="entry name" value="Endonuclease Chain A"/>
    <property type="match status" value="2"/>
</dbReference>
<dbReference type="Pfam" id="PF13091">
    <property type="entry name" value="PLDc_2"/>
    <property type="match status" value="2"/>
</dbReference>
<dbReference type="Pfam" id="PF13396">
    <property type="entry name" value="PLDc_N"/>
    <property type="match status" value="1"/>
</dbReference>
<keyword evidence="9 12" id="KW-0472">Membrane</keyword>
<evidence type="ECO:0000256" key="7">
    <source>
        <dbReference type="ARBA" id="ARBA00022989"/>
    </source>
</evidence>
<feature type="active site" evidence="12">
    <location>
        <position position="405"/>
    </location>
</feature>
<evidence type="ECO:0000256" key="13">
    <source>
        <dbReference type="NCBIfam" id="TIGR04265"/>
    </source>
</evidence>
<comment type="function">
    <text evidence="12">Catalyzes the reversible phosphatidyl group transfer from one phosphatidylglycerol molecule to another to form cardiolipin (CL) (diphosphatidylglycerol) and glycerol.</text>
</comment>
<evidence type="ECO:0000256" key="4">
    <source>
        <dbReference type="ARBA" id="ARBA00022679"/>
    </source>
</evidence>
<feature type="transmembrane region" description="Helical" evidence="12">
    <location>
        <begin position="36"/>
        <end position="57"/>
    </location>
</feature>
<gene>
    <name evidence="15" type="primary">cls</name>
    <name evidence="15" type="ORF">ACFS5M_10335</name>
</gene>
<feature type="active site" evidence="12">
    <location>
        <position position="403"/>
    </location>
</feature>
<comment type="similarity">
    <text evidence="12">Belongs to the phospholipase D family. Cardiolipin synthase subfamily.</text>
</comment>
<accession>A0ABW5WP81</accession>
<dbReference type="PROSITE" id="PS50035">
    <property type="entry name" value="PLD"/>
    <property type="match status" value="2"/>
</dbReference>
<dbReference type="InterPro" id="IPR030874">
    <property type="entry name" value="Cardiolipin_synth_Firmi"/>
</dbReference>
<keyword evidence="2 12" id="KW-1003">Cell membrane</keyword>
<feature type="active site" evidence="12">
    <location>
        <position position="228"/>
    </location>
</feature>
<evidence type="ECO:0000256" key="1">
    <source>
        <dbReference type="ARBA" id="ARBA00004651"/>
    </source>
</evidence>
<protein>
    <recommendedName>
        <fullName evidence="12 13">Cardiolipin synthase</fullName>
        <shortName evidence="12">CL synthase</shortName>
        <ecNumber evidence="12 13">2.7.8.-</ecNumber>
    </recommendedName>
</protein>
<keyword evidence="5 12" id="KW-0812">Transmembrane</keyword>
<dbReference type="SMART" id="SM00155">
    <property type="entry name" value="PLDc"/>
    <property type="match status" value="2"/>
</dbReference>
<keyword evidence="7 12" id="KW-1133">Transmembrane helix</keyword>